<dbReference type="Proteomes" id="UP000189677">
    <property type="component" value="Chromosome"/>
</dbReference>
<keyword evidence="6 8" id="KW-0460">Magnesium</keyword>
<evidence type="ECO:0000256" key="1">
    <source>
        <dbReference type="ARBA" id="ARBA00001946"/>
    </source>
</evidence>
<comment type="cofactor">
    <cofactor evidence="1 8">
        <name>Mg(2+)</name>
        <dbReference type="ChEBI" id="CHEBI:18420"/>
    </cofactor>
</comment>
<dbReference type="GO" id="GO:0016787">
    <property type="term" value="F:hydrolase activity"/>
    <property type="evidence" value="ECO:0007669"/>
    <property type="project" value="UniProtKB-KW"/>
</dbReference>
<accession>A0A1U9QW67</accession>
<keyword evidence="5 8" id="KW-0378">Hydrolase</keyword>
<gene>
    <name evidence="8" type="primary">vapC</name>
    <name evidence="10" type="ORF">BBN63_21970</name>
</gene>
<dbReference type="EC" id="3.1.-.-" evidence="8"/>
<dbReference type="KEGG" id="snw:BBN63_21970"/>
<keyword evidence="3 8" id="KW-0540">Nuclease</keyword>
<dbReference type="SUPFAM" id="SSF88723">
    <property type="entry name" value="PIN domain-like"/>
    <property type="match status" value="1"/>
</dbReference>
<dbReference type="InterPro" id="IPR029060">
    <property type="entry name" value="PIN-like_dom_sf"/>
</dbReference>
<dbReference type="AlphaFoldDB" id="A0A1U9QW67"/>
<keyword evidence="11" id="KW-1185">Reference proteome</keyword>
<proteinExistence type="inferred from homology"/>
<dbReference type="InterPro" id="IPR050556">
    <property type="entry name" value="Type_II_TA_system_RNase"/>
</dbReference>
<dbReference type="GO" id="GO:0004540">
    <property type="term" value="F:RNA nuclease activity"/>
    <property type="evidence" value="ECO:0007669"/>
    <property type="project" value="InterPro"/>
</dbReference>
<feature type="binding site" evidence="8">
    <location>
        <position position="97"/>
    </location>
    <ligand>
        <name>Mg(2+)</name>
        <dbReference type="ChEBI" id="CHEBI:18420"/>
    </ligand>
</feature>
<dbReference type="EMBL" id="CP018047">
    <property type="protein sequence ID" value="AQU68482.1"/>
    <property type="molecule type" value="Genomic_DNA"/>
</dbReference>
<dbReference type="Pfam" id="PF01850">
    <property type="entry name" value="PIN"/>
    <property type="match status" value="1"/>
</dbReference>
<keyword evidence="2 8" id="KW-1277">Toxin-antitoxin system</keyword>
<dbReference type="HAMAP" id="MF_00265">
    <property type="entry name" value="VapC_Nob1"/>
    <property type="match status" value="1"/>
</dbReference>
<dbReference type="GO" id="GO:0000287">
    <property type="term" value="F:magnesium ion binding"/>
    <property type="evidence" value="ECO:0007669"/>
    <property type="project" value="UniProtKB-UniRule"/>
</dbReference>
<feature type="domain" description="PIN" evidence="9">
    <location>
        <begin position="4"/>
        <end position="122"/>
    </location>
</feature>
<dbReference type="InterPro" id="IPR002716">
    <property type="entry name" value="PIN_dom"/>
</dbReference>
<sequence>MIRYLIDSSAVWRILRDKELRAPWSEAISGGAVGSCQPQRVEFKRSARHVDEYDRMTDMFAELHPDVPVPKNPWPWIETAQYRLAQRGRHQALSVTDWLICATAAHRDVIVLHDDNDFRSAASLLPDLRERRIHEIPH</sequence>
<keyword evidence="4 8" id="KW-0479">Metal-binding</keyword>
<dbReference type="Gene3D" id="3.40.50.1010">
    <property type="entry name" value="5'-nuclease"/>
    <property type="match status" value="1"/>
</dbReference>
<protein>
    <recommendedName>
        <fullName evidence="8">Ribonuclease VapC</fullName>
        <shortName evidence="8">RNase VapC</shortName>
        <ecNumber evidence="8">3.1.-.-</ecNumber>
    </recommendedName>
    <alternativeName>
        <fullName evidence="8">Toxin VapC</fullName>
    </alternativeName>
</protein>
<evidence type="ECO:0000256" key="4">
    <source>
        <dbReference type="ARBA" id="ARBA00022723"/>
    </source>
</evidence>
<keyword evidence="8" id="KW-0800">Toxin</keyword>
<evidence type="ECO:0000256" key="5">
    <source>
        <dbReference type="ARBA" id="ARBA00022801"/>
    </source>
</evidence>
<evidence type="ECO:0000313" key="11">
    <source>
        <dbReference type="Proteomes" id="UP000189677"/>
    </source>
</evidence>
<reference evidence="10 11" key="1">
    <citation type="submission" date="2016-11" db="EMBL/GenBank/DDBJ databases">
        <title>Complete genome sequence of Streptomyces niveus SCSIO 3406.</title>
        <authorList>
            <person name="Zhu Q."/>
            <person name="Cheng W."/>
            <person name="Song Y."/>
            <person name="Li Q."/>
            <person name="Ju J."/>
        </authorList>
    </citation>
    <scope>NUCLEOTIDE SEQUENCE [LARGE SCALE GENOMIC DNA]</scope>
    <source>
        <strain evidence="10 11">SCSIO 3406</strain>
    </source>
</reference>
<evidence type="ECO:0000256" key="2">
    <source>
        <dbReference type="ARBA" id="ARBA00022649"/>
    </source>
</evidence>
<dbReference type="PANTHER" id="PTHR33653:SF1">
    <property type="entry name" value="RIBONUCLEASE VAPC2"/>
    <property type="match status" value="1"/>
</dbReference>
<comment type="function">
    <text evidence="8">Toxic component of a toxin-antitoxin (TA) system. An RNase.</text>
</comment>
<organism evidence="10 11">
    <name type="scientific">Streptomyces niveus</name>
    <name type="common">Streptomyces spheroides</name>
    <dbReference type="NCBI Taxonomy" id="193462"/>
    <lineage>
        <taxon>Bacteria</taxon>
        <taxon>Bacillati</taxon>
        <taxon>Actinomycetota</taxon>
        <taxon>Actinomycetes</taxon>
        <taxon>Kitasatosporales</taxon>
        <taxon>Streptomycetaceae</taxon>
        <taxon>Streptomyces</taxon>
    </lineage>
</organism>
<evidence type="ECO:0000256" key="7">
    <source>
        <dbReference type="ARBA" id="ARBA00038093"/>
    </source>
</evidence>
<comment type="similarity">
    <text evidence="7 8">Belongs to the PINc/VapC protein family.</text>
</comment>
<feature type="binding site" evidence="8">
    <location>
        <position position="7"/>
    </location>
    <ligand>
        <name>Mg(2+)</name>
        <dbReference type="ChEBI" id="CHEBI:18420"/>
    </ligand>
</feature>
<evidence type="ECO:0000313" key="10">
    <source>
        <dbReference type="EMBL" id="AQU68482.1"/>
    </source>
</evidence>
<evidence type="ECO:0000259" key="9">
    <source>
        <dbReference type="Pfam" id="PF01850"/>
    </source>
</evidence>
<dbReference type="InterPro" id="IPR022907">
    <property type="entry name" value="VapC_family"/>
</dbReference>
<evidence type="ECO:0000256" key="8">
    <source>
        <dbReference type="HAMAP-Rule" id="MF_00265"/>
    </source>
</evidence>
<dbReference type="OrthoDB" id="5185254at2"/>
<evidence type="ECO:0000256" key="3">
    <source>
        <dbReference type="ARBA" id="ARBA00022722"/>
    </source>
</evidence>
<name>A0A1U9QW67_STRNV</name>
<dbReference type="PANTHER" id="PTHR33653">
    <property type="entry name" value="RIBONUCLEASE VAPC2"/>
    <property type="match status" value="1"/>
</dbReference>
<evidence type="ECO:0000256" key="6">
    <source>
        <dbReference type="ARBA" id="ARBA00022842"/>
    </source>
</evidence>
<dbReference type="GO" id="GO:0090729">
    <property type="term" value="F:toxin activity"/>
    <property type="evidence" value="ECO:0007669"/>
    <property type="project" value="UniProtKB-KW"/>
</dbReference>
<dbReference type="RefSeq" id="WP_078077087.1">
    <property type="nucleotide sequence ID" value="NZ_CP018047.1"/>
</dbReference>